<keyword evidence="2" id="KW-0963">Cytoplasm</keyword>
<dbReference type="RefSeq" id="XP_031570483.1">
    <property type="nucleotide sequence ID" value="XM_031714623.1"/>
</dbReference>
<evidence type="ECO:0000256" key="1">
    <source>
        <dbReference type="ARBA" id="ARBA00004496"/>
    </source>
</evidence>
<dbReference type="PANTHER" id="PTHR10131">
    <property type="entry name" value="TNF RECEPTOR ASSOCIATED FACTOR"/>
    <property type="match status" value="1"/>
</dbReference>
<evidence type="ECO:0000313" key="17">
    <source>
        <dbReference type="RefSeq" id="XP_031570482.1"/>
    </source>
</evidence>
<dbReference type="RefSeq" id="XP_031570484.1">
    <property type="nucleotide sequence ID" value="XM_031714624.1"/>
</dbReference>
<evidence type="ECO:0000313" key="14">
    <source>
        <dbReference type="RefSeq" id="XP_031570478.1"/>
    </source>
</evidence>
<dbReference type="InterPro" id="IPR013083">
    <property type="entry name" value="Znf_RING/FYVE/PHD"/>
</dbReference>
<dbReference type="Gene3D" id="3.30.40.10">
    <property type="entry name" value="Zinc/RING finger domain, C3HC4 (zinc finger)"/>
    <property type="match status" value="3"/>
</dbReference>
<dbReference type="InterPro" id="IPR049342">
    <property type="entry name" value="TRAF1-6_MATH_dom"/>
</dbReference>
<dbReference type="PANTHER" id="PTHR10131:SF138">
    <property type="entry name" value="RE66324P"/>
    <property type="match status" value="1"/>
</dbReference>
<dbReference type="SUPFAM" id="SSF49599">
    <property type="entry name" value="TRAF domain-like"/>
    <property type="match status" value="2"/>
</dbReference>
<dbReference type="GO" id="GO:0005737">
    <property type="term" value="C:cytoplasm"/>
    <property type="evidence" value="ECO:0007669"/>
    <property type="project" value="UniProtKB-SubCell"/>
</dbReference>
<keyword evidence="5 7" id="KW-0863">Zinc-finger</keyword>
<dbReference type="GeneID" id="116304828"/>
<evidence type="ECO:0000313" key="19">
    <source>
        <dbReference type="RefSeq" id="XP_031570484.1"/>
    </source>
</evidence>
<feature type="domain" description="TRAF-type" evidence="11">
    <location>
        <begin position="162"/>
        <end position="212"/>
    </location>
</feature>
<dbReference type="InterPro" id="IPR012227">
    <property type="entry name" value="TNF_rcpt-assoc_TRAF_met"/>
</dbReference>
<dbReference type="SUPFAM" id="SSF57850">
    <property type="entry name" value="RING/U-box"/>
    <property type="match status" value="1"/>
</dbReference>
<dbReference type="SMART" id="SM00184">
    <property type="entry name" value="RING"/>
    <property type="match status" value="1"/>
</dbReference>
<dbReference type="InterPro" id="IPR018957">
    <property type="entry name" value="Znf_C3HC4_RING-type"/>
</dbReference>
<dbReference type="PROSITE" id="PS00518">
    <property type="entry name" value="ZF_RING_1"/>
    <property type="match status" value="1"/>
</dbReference>
<dbReference type="GO" id="GO:0008270">
    <property type="term" value="F:zinc ion binding"/>
    <property type="evidence" value="ECO:0007669"/>
    <property type="project" value="UniProtKB-KW"/>
</dbReference>
<evidence type="ECO:0000256" key="8">
    <source>
        <dbReference type="SAM" id="Coils"/>
    </source>
</evidence>
<feature type="domain" description="MATH" evidence="10">
    <location>
        <begin position="402"/>
        <end position="546"/>
    </location>
</feature>
<dbReference type="GO" id="GO:0042981">
    <property type="term" value="P:regulation of apoptotic process"/>
    <property type="evidence" value="ECO:0007669"/>
    <property type="project" value="InterPro"/>
</dbReference>
<dbReference type="KEGG" id="aten:116304828"/>
<dbReference type="InterPro" id="IPR001293">
    <property type="entry name" value="Znf_TRAF"/>
</dbReference>
<accession>A0A6P8IWZ7</accession>
<proteinExistence type="predicted"/>
<evidence type="ECO:0000256" key="2">
    <source>
        <dbReference type="ARBA" id="ARBA00022490"/>
    </source>
</evidence>
<keyword evidence="3 7" id="KW-0479">Metal-binding</keyword>
<sequence>MNTPIAGYEIAPQDRETVNPEVLCSKCKNIVRNALQTPCGHRYCADCLESEFIKGQASCEICNKGLTRGKVFRDKFCDREIQNLILFCIYCIFGCKWKGELRHRGEHQKTCEFAPISCINPKCDKKIPRSNLAAHLQDECLYRELACSYCGQPYVAAFAKEHEKACPAIPTICPSCGKEFLQSELKKHRDTSNPDVCEVLEASCPFVAAGCKIDKPMKRQERKAHMEKNTDKHLNLLLSKVLALSSYLDGLLPGMRSGSKNGKLIPGLREMQDQLFTEITTYKQELESRIQQLEGKTNALSYASLSPSPYGNGAGVSDLVRRLDNSDAKSASHDLLLNEAHATIAELRQELAKANQKVERAEENVRKLENRLAEQEQLAGLRNLAIADLEEKFKDSFGCSYDGIMLFKITQVARKRADAVSGRQISFYSPAFYTDPHGYKMCARIYLNGDGMGKGSHISLFFVVMRGEYDALLQWPFRQKVTMMLLDQDNEEHVIDAFRPDPSSSSFQRPRGEMNIASGCPLFCPHSELQRHAYIRDDTMFVKIIVDRPDWK</sequence>
<evidence type="ECO:0000256" key="5">
    <source>
        <dbReference type="ARBA" id="ARBA00022771"/>
    </source>
</evidence>
<name>A0A6P8IWZ7_ACTTE</name>
<dbReference type="AlphaFoldDB" id="A0A6P8IWZ7"/>
<dbReference type="GO" id="GO:0005164">
    <property type="term" value="F:tumor necrosis factor receptor binding"/>
    <property type="evidence" value="ECO:0007669"/>
    <property type="project" value="TreeGrafter"/>
</dbReference>
<dbReference type="GO" id="GO:0043122">
    <property type="term" value="P:regulation of canonical NF-kappaB signal transduction"/>
    <property type="evidence" value="ECO:0007669"/>
    <property type="project" value="TreeGrafter"/>
</dbReference>
<dbReference type="Pfam" id="PF00097">
    <property type="entry name" value="zf-C3HC4"/>
    <property type="match status" value="1"/>
</dbReference>
<keyword evidence="4" id="KW-0677">Repeat</keyword>
<dbReference type="Proteomes" id="UP000515163">
    <property type="component" value="Unplaced"/>
</dbReference>
<feature type="domain" description="TRAF-type" evidence="11">
    <location>
        <begin position="107"/>
        <end position="150"/>
    </location>
</feature>
<feature type="coiled-coil region" evidence="8">
    <location>
        <begin position="337"/>
        <end position="378"/>
    </location>
</feature>
<dbReference type="PROSITE" id="PS50144">
    <property type="entry name" value="MATH"/>
    <property type="match status" value="1"/>
</dbReference>
<dbReference type="RefSeq" id="XP_031570479.1">
    <property type="nucleotide sequence ID" value="XM_031714619.1"/>
</dbReference>
<keyword evidence="6 7" id="KW-0862">Zinc</keyword>
<feature type="domain" description="RING-type" evidence="9">
    <location>
        <begin position="24"/>
        <end position="63"/>
    </location>
</feature>
<dbReference type="InterPro" id="IPR001841">
    <property type="entry name" value="Znf_RING"/>
</dbReference>
<evidence type="ECO:0000256" key="7">
    <source>
        <dbReference type="PROSITE-ProRule" id="PRU00207"/>
    </source>
</evidence>
<dbReference type="PROSITE" id="PS51081">
    <property type="entry name" value="ZF_SIAH"/>
    <property type="match status" value="1"/>
</dbReference>
<dbReference type="GO" id="GO:0007165">
    <property type="term" value="P:signal transduction"/>
    <property type="evidence" value="ECO:0007669"/>
    <property type="project" value="InterPro"/>
</dbReference>
<evidence type="ECO:0000259" key="9">
    <source>
        <dbReference type="PROSITE" id="PS50089"/>
    </source>
</evidence>
<organism evidence="13 16">
    <name type="scientific">Actinia tenebrosa</name>
    <name type="common">Australian red waratah sea anemone</name>
    <dbReference type="NCBI Taxonomy" id="6105"/>
    <lineage>
        <taxon>Eukaryota</taxon>
        <taxon>Metazoa</taxon>
        <taxon>Cnidaria</taxon>
        <taxon>Anthozoa</taxon>
        <taxon>Hexacorallia</taxon>
        <taxon>Actiniaria</taxon>
        <taxon>Actiniidae</taxon>
        <taxon>Actinia</taxon>
    </lineage>
</organism>
<dbReference type="Pfam" id="PF02176">
    <property type="entry name" value="zf-TRAF"/>
    <property type="match status" value="2"/>
</dbReference>
<dbReference type="Pfam" id="PF21355">
    <property type="entry name" value="TRAF-mep_MATH"/>
    <property type="match status" value="1"/>
</dbReference>
<dbReference type="OrthoDB" id="6499288at2759"/>
<evidence type="ECO:0000313" key="16">
    <source>
        <dbReference type="RefSeq" id="XP_031570480.1"/>
    </source>
</evidence>
<dbReference type="PROSITE" id="PS50145">
    <property type="entry name" value="ZF_TRAF"/>
    <property type="match status" value="2"/>
</dbReference>
<dbReference type="SMART" id="SM00061">
    <property type="entry name" value="MATH"/>
    <property type="match status" value="1"/>
</dbReference>
<evidence type="ECO:0000259" key="10">
    <source>
        <dbReference type="PROSITE" id="PS50144"/>
    </source>
</evidence>
<dbReference type="Gene3D" id="2.60.210.10">
    <property type="entry name" value="Apoptosis, Tumor Necrosis Factor Receptor Associated Protein 2, Chain A"/>
    <property type="match status" value="1"/>
</dbReference>
<dbReference type="InterPro" id="IPR008974">
    <property type="entry name" value="TRAF-like"/>
</dbReference>
<keyword evidence="8" id="KW-0175">Coiled coil</keyword>
<dbReference type="InterPro" id="IPR013010">
    <property type="entry name" value="Znf_SIAH"/>
</dbReference>
<protein>
    <submittedName>
        <fullName evidence="14 15">TNF receptor-associated factor 2-like</fullName>
    </submittedName>
</protein>
<keyword evidence="13" id="KW-1185">Reference proteome</keyword>
<reference evidence="14 15" key="1">
    <citation type="submission" date="2025-04" db="UniProtKB">
        <authorList>
            <consortium name="RefSeq"/>
        </authorList>
    </citation>
    <scope>IDENTIFICATION</scope>
    <source>
        <tissue evidence="14 15">Tentacle</tissue>
    </source>
</reference>
<evidence type="ECO:0000256" key="3">
    <source>
        <dbReference type="ARBA" id="ARBA00022723"/>
    </source>
</evidence>
<dbReference type="InterPro" id="IPR002083">
    <property type="entry name" value="MATH/TRAF_dom"/>
</dbReference>
<dbReference type="InterPro" id="IPR017907">
    <property type="entry name" value="Znf_RING_CS"/>
</dbReference>
<feature type="zinc finger region" description="TRAF-type" evidence="7">
    <location>
        <begin position="107"/>
        <end position="150"/>
    </location>
</feature>
<dbReference type="RefSeq" id="XP_031570478.1">
    <property type="nucleotide sequence ID" value="XM_031714618.1"/>
</dbReference>
<feature type="domain" description="SIAH-type" evidence="12">
    <location>
        <begin position="83"/>
        <end position="163"/>
    </location>
</feature>
<dbReference type="RefSeq" id="XP_031570480.1">
    <property type="nucleotide sequence ID" value="XM_031714620.1"/>
</dbReference>
<feature type="zinc finger region" description="TRAF-type" evidence="7">
    <location>
        <begin position="162"/>
        <end position="212"/>
    </location>
</feature>
<evidence type="ECO:0000313" key="18">
    <source>
        <dbReference type="RefSeq" id="XP_031570483.1"/>
    </source>
</evidence>
<gene>
    <name evidence="14 15 16 17 18 19" type="primary">LOC116304828</name>
</gene>
<comment type="subcellular location">
    <subcellularLocation>
        <location evidence="1">Cytoplasm</location>
    </subcellularLocation>
</comment>
<evidence type="ECO:0000256" key="6">
    <source>
        <dbReference type="ARBA" id="ARBA00022833"/>
    </source>
</evidence>
<evidence type="ECO:0000256" key="4">
    <source>
        <dbReference type="ARBA" id="ARBA00022737"/>
    </source>
</evidence>
<dbReference type="PROSITE" id="PS50089">
    <property type="entry name" value="ZF_RING_2"/>
    <property type="match status" value="1"/>
</dbReference>
<dbReference type="RefSeq" id="XP_031570482.1">
    <property type="nucleotide sequence ID" value="XM_031714622.1"/>
</dbReference>
<evidence type="ECO:0000259" key="11">
    <source>
        <dbReference type="PROSITE" id="PS50145"/>
    </source>
</evidence>
<evidence type="ECO:0000313" key="15">
    <source>
        <dbReference type="RefSeq" id="XP_031570479.1"/>
    </source>
</evidence>
<dbReference type="FunFam" id="2.60.210.10:FF:000021">
    <property type="entry name" value="Tumor necrosis factor receptor-associated factor 2"/>
    <property type="match status" value="1"/>
</dbReference>
<evidence type="ECO:0000259" key="12">
    <source>
        <dbReference type="PROSITE" id="PS51081"/>
    </source>
</evidence>
<evidence type="ECO:0000313" key="13">
    <source>
        <dbReference type="Proteomes" id="UP000515163"/>
    </source>
</evidence>
<dbReference type="PIRSF" id="PIRSF015614">
    <property type="entry name" value="TRAF"/>
    <property type="match status" value="1"/>
</dbReference>
<dbReference type="GO" id="GO:0009898">
    <property type="term" value="C:cytoplasmic side of plasma membrane"/>
    <property type="evidence" value="ECO:0007669"/>
    <property type="project" value="TreeGrafter"/>
</dbReference>